<evidence type="ECO:0000313" key="2">
    <source>
        <dbReference type="Proteomes" id="UP000325780"/>
    </source>
</evidence>
<dbReference type="Proteomes" id="UP000325780">
    <property type="component" value="Unassembled WGS sequence"/>
</dbReference>
<reference evidence="1 2" key="1">
    <citation type="submission" date="2019-04" db="EMBL/GenBank/DDBJ databases">
        <title>Friends and foes A comparative genomics study of 23 Aspergillus species from section Flavi.</title>
        <authorList>
            <consortium name="DOE Joint Genome Institute"/>
            <person name="Kjaerbolling I."/>
            <person name="Vesth T."/>
            <person name="Frisvad J.C."/>
            <person name="Nybo J.L."/>
            <person name="Theobald S."/>
            <person name="Kildgaard S."/>
            <person name="Isbrandt T."/>
            <person name="Kuo A."/>
            <person name="Sato A."/>
            <person name="Lyhne E.K."/>
            <person name="Kogle M.E."/>
            <person name="Wiebenga A."/>
            <person name="Kun R.S."/>
            <person name="Lubbers R.J."/>
            <person name="Makela M.R."/>
            <person name="Barry K."/>
            <person name="Chovatia M."/>
            <person name="Clum A."/>
            <person name="Daum C."/>
            <person name="Haridas S."/>
            <person name="He G."/>
            <person name="LaButti K."/>
            <person name="Lipzen A."/>
            <person name="Mondo S."/>
            <person name="Riley R."/>
            <person name="Salamov A."/>
            <person name="Simmons B.A."/>
            <person name="Magnuson J.K."/>
            <person name="Henrissat B."/>
            <person name="Mortensen U.H."/>
            <person name="Larsen T.O."/>
            <person name="Devries R.P."/>
            <person name="Grigoriev I.V."/>
            <person name="Machida M."/>
            <person name="Baker S.E."/>
            <person name="Andersen M.R."/>
        </authorList>
    </citation>
    <scope>NUCLEOTIDE SEQUENCE [LARGE SCALE GENOMIC DNA]</scope>
    <source>
        <strain evidence="1 2">IBT 18842</strain>
    </source>
</reference>
<name>A0A5N6U4R5_ASPAV</name>
<keyword evidence="2" id="KW-1185">Reference proteome</keyword>
<gene>
    <name evidence="1" type="ORF">BDV25DRAFT_136681</name>
</gene>
<sequence>MPEILRDNESLYKMLSQARHYPLLSTHSTSLKHHNLRNKMKLHHTLLFALAAVATAAPEAEKKQCGVPICSEHVVLGMPSVPSLAYGMWKE</sequence>
<proteinExistence type="predicted"/>
<dbReference type="EMBL" id="ML742037">
    <property type="protein sequence ID" value="KAE8153562.1"/>
    <property type="molecule type" value="Genomic_DNA"/>
</dbReference>
<accession>A0A5N6U4R5</accession>
<evidence type="ECO:0000313" key="1">
    <source>
        <dbReference type="EMBL" id="KAE8153562.1"/>
    </source>
</evidence>
<protein>
    <submittedName>
        <fullName evidence="1">Uncharacterized protein</fullName>
    </submittedName>
</protein>
<organism evidence="1 2">
    <name type="scientific">Aspergillus avenaceus</name>
    <dbReference type="NCBI Taxonomy" id="36643"/>
    <lineage>
        <taxon>Eukaryota</taxon>
        <taxon>Fungi</taxon>
        <taxon>Dikarya</taxon>
        <taxon>Ascomycota</taxon>
        <taxon>Pezizomycotina</taxon>
        <taxon>Eurotiomycetes</taxon>
        <taxon>Eurotiomycetidae</taxon>
        <taxon>Eurotiales</taxon>
        <taxon>Aspergillaceae</taxon>
        <taxon>Aspergillus</taxon>
        <taxon>Aspergillus subgen. Circumdati</taxon>
    </lineage>
</organism>
<dbReference type="AlphaFoldDB" id="A0A5N6U4R5"/>